<accession>A0AAD5XP39</accession>
<proteinExistence type="predicted"/>
<dbReference type="Proteomes" id="UP001212152">
    <property type="component" value="Unassembled WGS sequence"/>
</dbReference>
<sequence>MCGDCVADLCPVQLLGSYPDNTNQQTTAAMLDELDQLSSATYQDPRMQMLNSGMDYQQQQQQQQQQQGIIVNSTSCVAIDDPFNMTGMRNALCGCGCSGGREGRPCQCG</sequence>
<gene>
    <name evidence="1" type="ORF">HDU87_001094</name>
</gene>
<protein>
    <submittedName>
        <fullName evidence="1">Uncharacterized protein</fullName>
    </submittedName>
</protein>
<keyword evidence="2" id="KW-1185">Reference proteome</keyword>
<comment type="caution">
    <text evidence="1">The sequence shown here is derived from an EMBL/GenBank/DDBJ whole genome shotgun (WGS) entry which is preliminary data.</text>
</comment>
<organism evidence="1 2">
    <name type="scientific">Geranomyces variabilis</name>
    <dbReference type="NCBI Taxonomy" id="109894"/>
    <lineage>
        <taxon>Eukaryota</taxon>
        <taxon>Fungi</taxon>
        <taxon>Fungi incertae sedis</taxon>
        <taxon>Chytridiomycota</taxon>
        <taxon>Chytridiomycota incertae sedis</taxon>
        <taxon>Chytridiomycetes</taxon>
        <taxon>Spizellomycetales</taxon>
        <taxon>Powellomycetaceae</taxon>
        <taxon>Geranomyces</taxon>
    </lineage>
</organism>
<evidence type="ECO:0000313" key="2">
    <source>
        <dbReference type="Proteomes" id="UP001212152"/>
    </source>
</evidence>
<reference evidence="1" key="1">
    <citation type="submission" date="2020-05" db="EMBL/GenBank/DDBJ databases">
        <title>Phylogenomic resolution of chytrid fungi.</title>
        <authorList>
            <person name="Stajich J.E."/>
            <person name="Amses K."/>
            <person name="Simmons R."/>
            <person name="Seto K."/>
            <person name="Myers J."/>
            <person name="Bonds A."/>
            <person name="Quandt C.A."/>
            <person name="Barry K."/>
            <person name="Liu P."/>
            <person name="Grigoriev I."/>
            <person name="Longcore J.E."/>
            <person name="James T.Y."/>
        </authorList>
    </citation>
    <scope>NUCLEOTIDE SEQUENCE</scope>
    <source>
        <strain evidence="1">JEL0379</strain>
    </source>
</reference>
<dbReference type="EMBL" id="JADGJQ010000012">
    <property type="protein sequence ID" value="KAJ3181485.1"/>
    <property type="molecule type" value="Genomic_DNA"/>
</dbReference>
<name>A0AAD5XP39_9FUNG</name>
<dbReference type="AlphaFoldDB" id="A0AAD5XP39"/>
<evidence type="ECO:0000313" key="1">
    <source>
        <dbReference type="EMBL" id="KAJ3181485.1"/>
    </source>
</evidence>